<dbReference type="PANTHER" id="PTHR33798">
    <property type="entry name" value="FLAVOPROTEIN OXYGENASE"/>
    <property type="match status" value="1"/>
</dbReference>
<keyword evidence="7" id="KW-1185">Reference proteome</keyword>
<dbReference type="GO" id="GO:0010181">
    <property type="term" value="F:FMN binding"/>
    <property type="evidence" value="ECO:0007669"/>
    <property type="project" value="InterPro"/>
</dbReference>
<evidence type="ECO:0000256" key="2">
    <source>
        <dbReference type="ARBA" id="ARBA00022630"/>
    </source>
</evidence>
<proteinExistence type="inferred from homology"/>
<dbReference type="EMBL" id="CP040896">
    <property type="protein sequence ID" value="QDA61506.1"/>
    <property type="molecule type" value="Genomic_DNA"/>
</dbReference>
<dbReference type="OrthoDB" id="5293996at2"/>
<dbReference type="Pfam" id="PF01613">
    <property type="entry name" value="Flavin_Reduct"/>
    <property type="match status" value="1"/>
</dbReference>
<evidence type="ECO:0000256" key="3">
    <source>
        <dbReference type="ARBA" id="ARBA00022643"/>
    </source>
</evidence>
<dbReference type="Gene3D" id="2.30.110.10">
    <property type="entry name" value="Electron Transport, Fmn-binding Protein, Chain A"/>
    <property type="match status" value="1"/>
</dbReference>
<evidence type="ECO:0000256" key="4">
    <source>
        <dbReference type="ARBA" id="ARBA00038054"/>
    </source>
</evidence>
<dbReference type="InterPro" id="IPR012349">
    <property type="entry name" value="Split_barrel_FMN-bd"/>
</dbReference>
<dbReference type="InterPro" id="IPR002563">
    <property type="entry name" value="Flavin_Rdtase-like_dom"/>
</dbReference>
<evidence type="ECO:0000313" key="6">
    <source>
        <dbReference type="EMBL" id="QDA61506.1"/>
    </source>
</evidence>
<comment type="similarity">
    <text evidence="4">Belongs to the flavoredoxin family.</text>
</comment>
<dbReference type="PANTHER" id="PTHR33798:SF5">
    <property type="entry name" value="FLAVIN REDUCTASE LIKE DOMAIN-CONTAINING PROTEIN"/>
    <property type="match status" value="1"/>
</dbReference>
<dbReference type="AlphaFoldDB" id="A0A5B8A462"/>
<dbReference type="SUPFAM" id="SSF50475">
    <property type="entry name" value="FMN-binding split barrel"/>
    <property type="match status" value="1"/>
</dbReference>
<evidence type="ECO:0000313" key="7">
    <source>
        <dbReference type="Proteomes" id="UP000305398"/>
    </source>
</evidence>
<evidence type="ECO:0000259" key="5">
    <source>
        <dbReference type="Pfam" id="PF01613"/>
    </source>
</evidence>
<organism evidence="6 7">
    <name type="scientific">Hymenobacter jejuensis</name>
    <dbReference type="NCBI Taxonomy" id="2502781"/>
    <lineage>
        <taxon>Bacteria</taxon>
        <taxon>Pseudomonadati</taxon>
        <taxon>Bacteroidota</taxon>
        <taxon>Cytophagia</taxon>
        <taxon>Cytophagales</taxon>
        <taxon>Hymenobacteraceae</taxon>
        <taxon>Hymenobacter</taxon>
    </lineage>
</organism>
<evidence type="ECO:0000256" key="1">
    <source>
        <dbReference type="ARBA" id="ARBA00001917"/>
    </source>
</evidence>
<sequence length="210" mass="22825">MKRITDEDIRGMEKVFRLNLINSVTGYKPANLVGTASAEGATNLAIISSVVHMGSNPALIGFILRPTTVERHTYDNILATGCYTINHVHAGFVGEAHYTSAKFSREESEFDTCGFGAEFLDGFGAPYVRESRIKMGLKLLEEVPIKANGTSLLIGTVQSLYLPEDLIAEDGSLDLNGVEDVCISGLDTYHAVRKIAAFEYARVGQGPKHK</sequence>
<dbReference type="Proteomes" id="UP000305398">
    <property type="component" value="Chromosome"/>
</dbReference>
<protein>
    <submittedName>
        <fullName evidence="6">Flavin reductase</fullName>
    </submittedName>
</protein>
<dbReference type="RefSeq" id="WP_139516680.1">
    <property type="nucleotide sequence ID" value="NZ_CP040896.1"/>
</dbReference>
<keyword evidence="3" id="KW-0288">FMN</keyword>
<dbReference type="KEGG" id="hyj:FHG12_15995"/>
<dbReference type="GO" id="GO:0016646">
    <property type="term" value="F:oxidoreductase activity, acting on the CH-NH group of donors, NAD or NADP as acceptor"/>
    <property type="evidence" value="ECO:0007669"/>
    <property type="project" value="UniProtKB-ARBA"/>
</dbReference>
<comment type="cofactor">
    <cofactor evidence="1">
        <name>FMN</name>
        <dbReference type="ChEBI" id="CHEBI:58210"/>
    </cofactor>
</comment>
<keyword evidence="2" id="KW-0285">Flavoprotein</keyword>
<reference evidence="6 7" key="1">
    <citation type="submission" date="2019-06" db="EMBL/GenBank/DDBJ databases">
        <authorList>
            <person name="Srinivasan S."/>
        </authorList>
    </citation>
    <scope>NUCLEOTIDE SEQUENCE [LARGE SCALE GENOMIC DNA]</scope>
    <source>
        <strain evidence="6 7">17J68-5</strain>
    </source>
</reference>
<accession>A0A5B8A462</accession>
<feature type="domain" description="Flavin reductase like" evidence="5">
    <location>
        <begin position="31"/>
        <end position="166"/>
    </location>
</feature>
<gene>
    <name evidence="6" type="ORF">FHG12_15995</name>
</gene>
<name>A0A5B8A462_9BACT</name>